<evidence type="ECO:0000256" key="6">
    <source>
        <dbReference type="ARBA" id="ARBA00023136"/>
    </source>
</evidence>
<gene>
    <name evidence="9" type="ORF">EV690_2208</name>
</gene>
<keyword evidence="3 7" id="KW-0812">Transmembrane</keyword>
<feature type="domain" description="RCK C-terminal" evidence="8">
    <location>
        <begin position="198"/>
        <end position="282"/>
    </location>
</feature>
<evidence type="ECO:0000256" key="4">
    <source>
        <dbReference type="ARBA" id="ARBA00022737"/>
    </source>
</evidence>
<evidence type="ECO:0000256" key="3">
    <source>
        <dbReference type="ARBA" id="ARBA00022692"/>
    </source>
</evidence>
<evidence type="ECO:0000256" key="7">
    <source>
        <dbReference type="SAM" id="Phobius"/>
    </source>
</evidence>
<dbReference type="RefSeq" id="WP_131912999.1">
    <property type="nucleotide sequence ID" value="NZ_OU594967.1"/>
</dbReference>
<feature type="transmembrane region" description="Helical" evidence="7">
    <location>
        <begin position="97"/>
        <end position="120"/>
    </location>
</feature>
<keyword evidence="10" id="KW-1185">Reference proteome</keyword>
<dbReference type="AlphaFoldDB" id="A0A4R1JMB2"/>
<dbReference type="EMBL" id="SMGD01000013">
    <property type="protein sequence ID" value="TCK52100.1"/>
    <property type="molecule type" value="Genomic_DNA"/>
</dbReference>
<dbReference type="SUPFAM" id="SSF116726">
    <property type="entry name" value="TrkA C-terminal domain-like"/>
    <property type="match status" value="2"/>
</dbReference>
<dbReference type="InterPro" id="IPR051679">
    <property type="entry name" value="DASS-Related_Transporters"/>
</dbReference>
<feature type="transmembrane region" description="Helical" evidence="7">
    <location>
        <begin position="30"/>
        <end position="46"/>
    </location>
</feature>
<dbReference type="Pfam" id="PF03600">
    <property type="entry name" value="CitMHS"/>
    <property type="match status" value="1"/>
</dbReference>
<evidence type="ECO:0000256" key="5">
    <source>
        <dbReference type="ARBA" id="ARBA00022989"/>
    </source>
</evidence>
<proteinExistence type="predicted"/>
<protein>
    <submittedName>
        <fullName evidence="9">Di/tricarboxylate transporter</fullName>
    </submittedName>
</protein>
<dbReference type="Pfam" id="PF02080">
    <property type="entry name" value="TrkA_C"/>
    <property type="match status" value="2"/>
</dbReference>
<feature type="transmembrane region" description="Helical" evidence="7">
    <location>
        <begin position="7"/>
        <end position="24"/>
    </location>
</feature>
<organism evidence="9 10">
    <name type="scientific">Celerinatantimonas diazotrophica</name>
    <dbReference type="NCBI Taxonomy" id="412034"/>
    <lineage>
        <taxon>Bacteria</taxon>
        <taxon>Pseudomonadati</taxon>
        <taxon>Pseudomonadota</taxon>
        <taxon>Gammaproteobacteria</taxon>
        <taxon>Celerinatantimonadaceae</taxon>
        <taxon>Celerinatantimonas</taxon>
    </lineage>
</organism>
<comment type="caution">
    <text evidence="9">The sequence shown here is derived from an EMBL/GenBank/DDBJ whole genome shotgun (WGS) entry which is preliminary data.</text>
</comment>
<dbReference type="PANTHER" id="PTHR43652">
    <property type="entry name" value="BASIC AMINO ACID ANTIPORTER YFCC-RELATED"/>
    <property type="match status" value="1"/>
</dbReference>
<name>A0A4R1JMB2_9GAMM</name>
<evidence type="ECO:0000259" key="8">
    <source>
        <dbReference type="PROSITE" id="PS51202"/>
    </source>
</evidence>
<feature type="transmembrane region" description="Helical" evidence="7">
    <location>
        <begin position="386"/>
        <end position="404"/>
    </location>
</feature>
<dbReference type="Gene3D" id="3.30.70.1450">
    <property type="entry name" value="Regulator of K+ conductance, C-terminal domain"/>
    <property type="match status" value="2"/>
</dbReference>
<dbReference type="InterPro" id="IPR004680">
    <property type="entry name" value="Cit_transptr-like_dom"/>
</dbReference>
<keyword evidence="2" id="KW-0813">Transport</keyword>
<keyword evidence="5 7" id="KW-1133">Transmembrane helix</keyword>
<dbReference type="PROSITE" id="PS51202">
    <property type="entry name" value="RCK_C"/>
    <property type="match status" value="2"/>
</dbReference>
<dbReference type="InterPro" id="IPR036721">
    <property type="entry name" value="RCK_C_sf"/>
</dbReference>
<evidence type="ECO:0000313" key="9">
    <source>
        <dbReference type="EMBL" id="TCK52100.1"/>
    </source>
</evidence>
<keyword evidence="4" id="KW-0677">Repeat</keyword>
<dbReference type="PANTHER" id="PTHR43652:SF2">
    <property type="entry name" value="BASIC AMINO ACID ANTIPORTER YFCC-RELATED"/>
    <property type="match status" value="1"/>
</dbReference>
<dbReference type="GO" id="GO:0008324">
    <property type="term" value="F:monoatomic cation transmembrane transporter activity"/>
    <property type="evidence" value="ECO:0007669"/>
    <property type="project" value="InterPro"/>
</dbReference>
<evidence type="ECO:0000256" key="2">
    <source>
        <dbReference type="ARBA" id="ARBA00022448"/>
    </source>
</evidence>
<sequence length="576" mass="61868">MYFSGSAIAVLTIFGATLIGLIRFQRQPAAVFAVVMLVLYATNLVSTNQLVSSMSNPGLLTLTLLVLCSLALEKTRLLRVLATFILRPSLATSGFRLYLLVAASSACLNNTAIVASLLAPVRNNPYHPPSKLLLPLSYAAILGGTLTLVGTSTNLIVSSMYRSVGGSGLHFFDFTLIGCLLVLVCGGVLFLTIRWLPEHPTEPGHYKHYLIDTQVGENSPLIGKSLEANGLRHLESLFVAELVRDKHLMSPVHPGQLVQAGDRLIFSGDVAQVSQLRQFPGLDTFADSNGLLGSNLTEVVIRPESILIGKTLKSVNFRSRFDAAVVAIRRDGESVSGKLGEVVLHSGDFLVLAVGPDFSSRDNLAKNFIHLSGVAISKHLTGWREWLAIGGFILAILLSAVGAIPLLKGMVILLGVLVFSNCLSVNELVRRFPRQLWLIVASALLLSQALTNSGLTGQLTQALIPIAHMGYGWLMIAMLYIVTWLLTELVTNNAAAALVFPLAWGMAQAAGINPIGPLMVVAYAASASFISPYGYQTNLMVYNAGHYRLSDFLKVGGPLALVYGVIVVTFVPIVFH</sequence>
<dbReference type="InterPro" id="IPR006037">
    <property type="entry name" value="RCK_C"/>
</dbReference>
<dbReference type="GO" id="GO:0005886">
    <property type="term" value="C:plasma membrane"/>
    <property type="evidence" value="ECO:0007669"/>
    <property type="project" value="TreeGrafter"/>
</dbReference>
<feature type="transmembrane region" description="Helical" evidence="7">
    <location>
        <begin position="436"/>
        <end position="455"/>
    </location>
</feature>
<feature type="transmembrane region" description="Helical" evidence="7">
    <location>
        <begin position="169"/>
        <end position="191"/>
    </location>
</feature>
<comment type="subcellular location">
    <subcellularLocation>
        <location evidence="1">Membrane</location>
        <topology evidence="1">Multi-pass membrane protein</topology>
    </subcellularLocation>
</comment>
<dbReference type="GO" id="GO:0006813">
    <property type="term" value="P:potassium ion transport"/>
    <property type="evidence" value="ECO:0007669"/>
    <property type="project" value="InterPro"/>
</dbReference>
<evidence type="ECO:0000313" key="10">
    <source>
        <dbReference type="Proteomes" id="UP000295565"/>
    </source>
</evidence>
<feature type="transmembrane region" description="Helical" evidence="7">
    <location>
        <begin position="132"/>
        <end position="157"/>
    </location>
</feature>
<feature type="transmembrane region" description="Helical" evidence="7">
    <location>
        <begin position="475"/>
        <end position="503"/>
    </location>
</feature>
<keyword evidence="6 7" id="KW-0472">Membrane</keyword>
<feature type="domain" description="RCK C-terminal" evidence="8">
    <location>
        <begin position="283"/>
        <end position="370"/>
    </location>
</feature>
<dbReference type="Proteomes" id="UP000295565">
    <property type="component" value="Unassembled WGS sequence"/>
</dbReference>
<evidence type="ECO:0000256" key="1">
    <source>
        <dbReference type="ARBA" id="ARBA00004141"/>
    </source>
</evidence>
<reference evidence="9 10" key="1">
    <citation type="submission" date="2019-03" db="EMBL/GenBank/DDBJ databases">
        <title>Genomic Encyclopedia of Type Strains, Phase IV (KMG-IV): sequencing the most valuable type-strain genomes for metagenomic binning, comparative biology and taxonomic classification.</title>
        <authorList>
            <person name="Goeker M."/>
        </authorList>
    </citation>
    <scope>NUCLEOTIDE SEQUENCE [LARGE SCALE GENOMIC DNA]</scope>
    <source>
        <strain evidence="9 10">DSM 18577</strain>
    </source>
</reference>
<dbReference type="OrthoDB" id="9809303at2"/>
<accession>A0A4R1JMB2</accession>
<feature type="transmembrane region" description="Helical" evidence="7">
    <location>
        <begin position="515"/>
        <end position="535"/>
    </location>
</feature>
<feature type="transmembrane region" description="Helical" evidence="7">
    <location>
        <begin position="555"/>
        <end position="575"/>
    </location>
</feature>